<accession>A0AAN8ZLX5</accession>
<keyword evidence="6" id="KW-0503">Monooxygenase</keyword>
<evidence type="ECO:0000313" key="8">
    <source>
        <dbReference type="EMBL" id="KAK6942691.1"/>
    </source>
</evidence>
<dbReference type="Gene3D" id="1.10.630.10">
    <property type="entry name" value="Cytochrome P450"/>
    <property type="match status" value="1"/>
</dbReference>
<dbReference type="InterPro" id="IPR036396">
    <property type="entry name" value="Cyt_P450_sf"/>
</dbReference>
<dbReference type="GO" id="GO:0016705">
    <property type="term" value="F:oxidoreductase activity, acting on paired donors, with incorporation or reduction of molecular oxygen"/>
    <property type="evidence" value="ECO:0007669"/>
    <property type="project" value="InterPro"/>
</dbReference>
<dbReference type="InterPro" id="IPR001128">
    <property type="entry name" value="Cyt_P450"/>
</dbReference>
<keyword evidence="4 5" id="KW-0408">Iron</keyword>
<dbReference type="GO" id="GO:0004497">
    <property type="term" value="F:monooxygenase activity"/>
    <property type="evidence" value="ECO:0007669"/>
    <property type="project" value="UniProtKB-KW"/>
</dbReference>
<evidence type="ECO:0000256" key="4">
    <source>
        <dbReference type="ARBA" id="ARBA00023004"/>
    </source>
</evidence>
<keyword evidence="7" id="KW-0812">Transmembrane</keyword>
<gene>
    <name evidence="8" type="ORF">RJ641_028068</name>
</gene>
<protein>
    <submittedName>
        <fullName evidence="8">Cytochrome P450</fullName>
    </submittedName>
</protein>
<evidence type="ECO:0000256" key="2">
    <source>
        <dbReference type="ARBA" id="ARBA00022723"/>
    </source>
</evidence>
<feature type="transmembrane region" description="Helical" evidence="7">
    <location>
        <begin position="6"/>
        <end position="23"/>
    </location>
</feature>
<dbReference type="Proteomes" id="UP001370490">
    <property type="component" value="Unassembled WGS sequence"/>
</dbReference>
<keyword evidence="5 6" id="KW-0349">Heme</keyword>
<organism evidence="8 9">
    <name type="scientific">Dillenia turbinata</name>
    <dbReference type="NCBI Taxonomy" id="194707"/>
    <lineage>
        <taxon>Eukaryota</taxon>
        <taxon>Viridiplantae</taxon>
        <taxon>Streptophyta</taxon>
        <taxon>Embryophyta</taxon>
        <taxon>Tracheophyta</taxon>
        <taxon>Spermatophyta</taxon>
        <taxon>Magnoliopsida</taxon>
        <taxon>eudicotyledons</taxon>
        <taxon>Gunneridae</taxon>
        <taxon>Pentapetalae</taxon>
        <taxon>Dilleniales</taxon>
        <taxon>Dilleniaceae</taxon>
        <taxon>Dillenia</taxon>
    </lineage>
</organism>
<dbReference type="InterPro" id="IPR017972">
    <property type="entry name" value="Cyt_P450_CS"/>
</dbReference>
<dbReference type="GO" id="GO:0005506">
    <property type="term" value="F:iron ion binding"/>
    <property type="evidence" value="ECO:0007669"/>
    <property type="project" value="InterPro"/>
</dbReference>
<keyword evidence="7" id="KW-1133">Transmembrane helix</keyword>
<reference evidence="8 9" key="1">
    <citation type="submission" date="2023-12" db="EMBL/GenBank/DDBJ databases">
        <title>A high-quality genome assembly for Dillenia turbinata (Dilleniales).</title>
        <authorList>
            <person name="Chanderbali A."/>
        </authorList>
    </citation>
    <scope>NUCLEOTIDE SEQUENCE [LARGE SCALE GENOMIC DNA]</scope>
    <source>
        <strain evidence="8">LSX21</strain>
        <tissue evidence="8">Leaf</tissue>
    </source>
</reference>
<evidence type="ECO:0000256" key="5">
    <source>
        <dbReference type="PIRSR" id="PIRSR602401-1"/>
    </source>
</evidence>
<dbReference type="FunFam" id="1.10.630.10:FF:000007">
    <property type="entry name" value="Cytochrome P450 76C4"/>
    <property type="match status" value="1"/>
</dbReference>
<dbReference type="EMBL" id="JBAMMX010000004">
    <property type="protein sequence ID" value="KAK6942691.1"/>
    <property type="molecule type" value="Genomic_DNA"/>
</dbReference>
<dbReference type="AlphaFoldDB" id="A0AAN8ZLX5"/>
<keyword evidence="2 5" id="KW-0479">Metal-binding</keyword>
<comment type="cofactor">
    <cofactor evidence="5">
        <name>heme</name>
        <dbReference type="ChEBI" id="CHEBI:30413"/>
    </cofactor>
</comment>
<evidence type="ECO:0000256" key="7">
    <source>
        <dbReference type="SAM" id="Phobius"/>
    </source>
</evidence>
<evidence type="ECO:0000256" key="1">
    <source>
        <dbReference type="ARBA" id="ARBA00010617"/>
    </source>
</evidence>
<dbReference type="PANTHER" id="PTHR47950">
    <property type="entry name" value="CYTOCHROME P450, FAMILY 76, SUBFAMILY C, POLYPEPTIDE 5-RELATED"/>
    <property type="match status" value="1"/>
</dbReference>
<dbReference type="InterPro" id="IPR002401">
    <property type="entry name" value="Cyt_P450_E_grp-I"/>
</dbReference>
<dbReference type="PANTHER" id="PTHR47950:SF14">
    <property type="entry name" value="CYTOCHROME P450 76A2-LIKE ISOFORM X1"/>
    <property type="match status" value="1"/>
</dbReference>
<keyword evidence="9" id="KW-1185">Reference proteome</keyword>
<keyword evidence="3 6" id="KW-0560">Oxidoreductase</keyword>
<name>A0AAN8ZLX5_9MAGN</name>
<dbReference type="SUPFAM" id="SSF48264">
    <property type="entry name" value="Cytochrome P450"/>
    <property type="match status" value="1"/>
</dbReference>
<proteinExistence type="inferred from homology"/>
<feature type="non-terminal residue" evidence="8">
    <location>
        <position position="469"/>
    </location>
</feature>
<dbReference type="GO" id="GO:0020037">
    <property type="term" value="F:heme binding"/>
    <property type="evidence" value="ECO:0007669"/>
    <property type="project" value="InterPro"/>
</dbReference>
<evidence type="ECO:0000256" key="6">
    <source>
        <dbReference type="RuleBase" id="RU000461"/>
    </source>
</evidence>
<dbReference type="PRINTS" id="PR00385">
    <property type="entry name" value="P450"/>
</dbReference>
<comment type="caution">
    <text evidence="8">The sequence shown here is derived from an EMBL/GenBank/DDBJ whole genome shotgun (WGS) entry which is preliminary data.</text>
</comment>
<dbReference type="PRINTS" id="PR00463">
    <property type="entry name" value="EP450I"/>
</dbReference>
<keyword evidence="7" id="KW-0472">Membrane</keyword>
<sequence>MELTWNAIVWCVICFTPILIHLFRRRKPDNFPPGPPGYPIIGNIVDLSGKMPHRDLARMKEKYGPIIGLKIGSARTVVISSAKTATEFFKNHDLSFADRAIVDSMRCHDYHKRSLGLAPHGTYWRVLRRICTVDMLVAKRINETAPIRRKCVDQMIAWLDEEARNPHTIDVGHFIYLTLFNMVGNLMLSRDLLDPKSKEGSEFCKAMHGMIQWAGKANMSDAFPWLRWLDLQGVRRRVTRDMGDVLRITSGFLRERMEEIKKGVEHNRPKDFLDVLIEFEGDGKDELTKLSEQEITVVVLELFIAASETTSSTTEWILAELFHKPECMAKAKEELALVVGPNNKVEESHIDDLPYLQAVVKEALRLHPPLPFLLPRSAIKDTKFMGYDIPKGTQVFVNSWAIGRDNEIWEDGNSFKPERFLGSKVEFRGQHYELIPFGAGRRMCPGIPIAHRMLHLIAGSLLHNYDWKP</sequence>
<dbReference type="Pfam" id="PF00067">
    <property type="entry name" value="p450"/>
    <property type="match status" value="1"/>
</dbReference>
<evidence type="ECO:0000313" key="9">
    <source>
        <dbReference type="Proteomes" id="UP001370490"/>
    </source>
</evidence>
<comment type="similarity">
    <text evidence="1 6">Belongs to the cytochrome P450 family.</text>
</comment>
<evidence type="ECO:0000256" key="3">
    <source>
        <dbReference type="ARBA" id="ARBA00023002"/>
    </source>
</evidence>
<dbReference type="PROSITE" id="PS00086">
    <property type="entry name" value="CYTOCHROME_P450"/>
    <property type="match status" value="1"/>
</dbReference>
<feature type="binding site" description="axial binding residue" evidence="5">
    <location>
        <position position="444"/>
    </location>
    <ligand>
        <name>heme</name>
        <dbReference type="ChEBI" id="CHEBI:30413"/>
    </ligand>
    <ligandPart>
        <name>Fe</name>
        <dbReference type="ChEBI" id="CHEBI:18248"/>
    </ligandPart>
</feature>